<comment type="catalytic activity">
    <reaction evidence="9 10 11">
        <text>adenosine(37) in tRNA + dimethylallyl diphosphate = N(6)-dimethylallyladenosine(37) in tRNA + diphosphate</text>
        <dbReference type="Rhea" id="RHEA:26482"/>
        <dbReference type="Rhea" id="RHEA-COMP:10162"/>
        <dbReference type="Rhea" id="RHEA-COMP:10375"/>
        <dbReference type="ChEBI" id="CHEBI:33019"/>
        <dbReference type="ChEBI" id="CHEBI:57623"/>
        <dbReference type="ChEBI" id="CHEBI:74411"/>
        <dbReference type="ChEBI" id="CHEBI:74415"/>
        <dbReference type="EC" id="2.5.1.75"/>
    </reaction>
</comment>
<evidence type="ECO:0000256" key="1">
    <source>
        <dbReference type="ARBA" id="ARBA00001946"/>
    </source>
</evidence>
<evidence type="ECO:0000256" key="7">
    <source>
        <dbReference type="ARBA" id="ARBA00022840"/>
    </source>
</evidence>
<evidence type="ECO:0000256" key="5">
    <source>
        <dbReference type="ARBA" id="ARBA00022694"/>
    </source>
</evidence>
<evidence type="ECO:0000256" key="6">
    <source>
        <dbReference type="ARBA" id="ARBA00022741"/>
    </source>
</evidence>
<organism evidence="14 15">
    <name type="scientific">Candidatus Scatousia excrementigallinarum</name>
    <dbReference type="NCBI Taxonomy" id="2840935"/>
    <lineage>
        <taxon>Bacteria</taxon>
        <taxon>Candidatus Scatousia</taxon>
    </lineage>
</organism>
<evidence type="ECO:0000313" key="14">
    <source>
        <dbReference type="EMBL" id="HIS36709.1"/>
    </source>
</evidence>
<dbReference type="SUPFAM" id="SSF52540">
    <property type="entry name" value="P-loop containing nucleoside triphosphate hydrolases"/>
    <property type="match status" value="1"/>
</dbReference>
<dbReference type="Gene3D" id="1.10.20.140">
    <property type="match status" value="1"/>
</dbReference>
<keyword evidence="8 10" id="KW-0460">Magnesium</keyword>
<dbReference type="GO" id="GO:0005524">
    <property type="term" value="F:ATP binding"/>
    <property type="evidence" value="ECO:0007669"/>
    <property type="project" value="UniProtKB-UniRule"/>
</dbReference>
<dbReference type="NCBIfam" id="TIGR00174">
    <property type="entry name" value="miaA"/>
    <property type="match status" value="1"/>
</dbReference>
<comment type="similarity">
    <text evidence="3 10 13">Belongs to the IPP transferase family.</text>
</comment>
<dbReference type="HAMAP" id="MF_00185">
    <property type="entry name" value="IPP_trans"/>
    <property type="match status" value="1"/>
</dbReference>
<feature type="region of interest" description="Interaction with substrate tRNA" evidence="10">
    <location>
        <begin position="43"/>
        <end position="46"/>
    </location>
</feature>
<evidence type="ECO:0000256" key="13">
    <source>
        <dbReference type="RuleBase" id="RU003785"/>
    </source>
</evidence>
<evidence type="ECO:0000256" key="10">
    <source>
        <dbReference type="HAMAP-Rule" id="MF_00185"/>
    </source>
</evidence>
<dbReference type="GO" id="GO:0006400">
    <property type="term" value="P:tRNA modification"/>
    <property type="evidence" value="ECO:0007669"/>
    <property type="project" value="TreeGrafter"/>
</dbReference>
<feature type="binding site" evidence="10">
    <location>
        <begin position="18"/>
        <end position="25"/>
    </location>
    <ligand>
        <name>ATP</name>
        <dbReference type="ChEBI" id="CHEBI:30616"/>
    </ligand>
</feature>
<evidence type="ECO:0000256" key="12">
    <source>
        <dbReference type="RuleBase" id="RU003784"/>
    </source>
</evidence>
<dbReference type="Gene3D" id="3.40.50.300">
    <property type="entry name" value="P-loop containing nucleotide triphosphate hydrolases"/>
    <property type="match status" value="1"/>
</dbReference>
<proteinExistence type="inferred from homology"/>
<dbReference type="PANTHER" id="PTHR11088">
    <property type="entry name" value="TRNA DIMETHYLALLYLTRANSFERASE"/>
    <property type="match status" value="1"/>
</dbReference>
<feature type="binding site" evidence="10">
    <location>
        <begin position="20"/>
        <end position="25"/>
    </location>
    <ligand>
        <name>substrate</name>
    </ligand>
</feature>
<keyword evidence="5 10" id="KW-0819">tRNA processing</keyword>
<comment type="caution">
    <text evidence="10">Lacks conserved residue(s) required for the propagation of feature annotation.</text>
</comment>
<evidence type="ECO:0000256" key="4">
    <source>
        <dbReference type="ARBA" id="ARBA00022679"/>
    </source>
</evidence>
<keyword evidence="6 10" id="KW-0547">Nucleotide-binding</keyword>
<protein>
    <recommendedName>
        <fullName evidence="10">tRNA dimethylallyltransferase</fullName>
        <ecNumber evidence="10">2.5.1.75</ecNumber>
    </recommendedName>
    <alternativeName>
        <fullName evidence="10">Dimethylallyl diphosphate:tRNA dimethylallyltransferase</fullName>
        <shortName evidence="10">DMAPP:tRNA dimethylallyltransferase</shortName>
        <shortName evidence="10">DMATase</shortName>
    </alternativeName>
    <alternativeName>
        <fullName evidence="10">Isopentenyl-diphosphate:tRNA isopentenyltransferase</fullName>
        <shortName evidence="10">IPP transferase</shortName>
        <shortName evidence="10">IPPT</shortName>
        <shortName evidence="10">IPTase</shortName>
    </alternativeName>
</protein>
<evidence type="ECO:0000313" key="15">
    <source>
        <dbReference type="Proteomes" id="UP000823928"/>
    </source>
</evidence>
<evidence type="ECO:0000256" key="2">
    <source>
        <dbReference type="ARBA" id="ARBA00003213"/>
    </source>
</evidence>
<dbReference type="PANTHER" id="PTHR11088:SF60">
    <property type="entry name" value="TRNA DIMETHYLALLYLTRANSFERASE"/>
    <property type="match status" value="1"/>
</dbReference>
<comment type="function">
    <text evidence="2 10 12">Catalyzes the transfer of a dimethylallyl group onto the adenine at position 37 in tRNAs that read codons beginning with uridine, leading to the formation of N6-(dimethylallyl)adenosine (i(6)A).</text>
</comment>
<reference evidence="14" key="2">
    <citation type="journal article" date="2021" name="PeerJ">
        <title>Extensive microbial diversity within the chicken gut microbiome revealed by metagenomics and culture.</title>
        <authorList>
            <person name="Gilroy R."/>
            <person name="Ravi A."/>
            <person name="Getino M."/>
            <person name="Pursley I."/>
            <person name="Horton D.L."/>
            <person name="Alikhan N.F."/>
            <person name="Baker D."/>
            <person name="Gharbi K."/>
            <person name="Hall N."/>
            <person name="Watson M."/>
            <person name="Adriaenssens E.M."/>
            <person name="Foster-Nyarko E."/>
            <person name="Jarju S."/>
            <person name="Secka A."/>
            <person name="Antonio M."/>
            <person name="Oren A."/>
            <person name="Chaudhuri R.R."/>
            <person name="La Ragione R."/>
            <person name="Hildebrand F."/>
            <person name="Pallen M.J."/>
        </authorList>
    </citation>
    <scope>NUCLEOTIDE SEQUENCE</scope>
    <source>
        <strain evidence="14">6276</strain>
    </source>
</reference>
<evidence type="ECO:0000256" key="3">
    <source>
        <dbReference type="ARBA" id="ARBA00005842"/>
    </source>
</evidence>
<comment type="subunit">
    <text evidence="10">Monomer.</text>
</comment>
<dbReference type="AlphaFoldDB" id="A0A9D1JNN0"/>
<dbReference type="InterPro" id="IPR039657">
    <property type="entry name" value="Dimethylallyltransferase"/>
</dbReference>
<keyword evidence="4 10" id="KW-0808">Transferase</keyword>
<gene>
    <name evidence="10 14" type="primary">miaA</name>
    <name evidence="14" type="ORF">IAC10_08795</name>
</gene>
<accession>A0A9D1JNN0</accession>
<dbReference type="Pfam" id="PF01715">
    <property type="entry name" value="IPPT"/>
    <property type="match status" value="1"/>
</dbReference>
<dbReference type="InterPro" id="IPR027417">
    <property type="entry name" value="P-loop_NTPase"/>
</dbReference>
<evidence type="ECO:0000256" key="11">
    <source>
        <dbReference type="RuleBase" id="RU003783"/>
    </source>
</evidence>
<name>A0A9D1JNN0_9BACT</name>
<evidence type="ECO:0000256" key="9">
    <source>
        <dbReference type="ARBA" id="ARBA00049563"/>
    </source>
</evidence>
<comment type="caution">
    <text evidence="14">The sequence shown here is derived from an EMBL/GenBank/DDBJ whole genome shotgun (WGS) entry which is preliminary data.</text>
</comment>
<reference evidence="14" key="1">
    <citation type="submission" date="2020-10" db="EMBL/GenBank/DDBJ databases">
        <authorList>
            <person name="Gilroy R."/>
        </authorList>
    </citation>
    <scope>NUCLEOTIDE SEQUENCE</scope>
    <source>
        <strain evidence="14">6276</strain>
    </source>
</reference>
<dbReference type="InterPro" id="IPR018022">
    <property type="entry name" value="IPT"/>
</dbReference>
<dbReference type="GO" id="GO:0052381">
    <property type="term" value="F:tRNA dimethylallyltransferase activity"/>
    <property type="evidence" value="ECO:0007669"/>
    <property type="project" value="UniProtKB-UniRule"/>
</dbReference>
<keyword evidence="7 10" id="KW-0067">ATP-binding</keyword>
<comment type="cofactor">
    <cofactor evidence="1 10">
        <name>Mg(2+)</name>
        <dbReference type="ChEBI" id="CHEBI:18420"/>
    </cofactor>
</comment>
<feature type="site" description="Interaction with substrate tRNA" evidence="10">
    <location>
        <position position="132"/>
    </location>
</feature>
<evidence type="ECO:0000256" key="8">
    <source>
        <dbReference type="ARBA" id="ARBA00022842"/>
    </source>
</evidence>
<dbReference type="EMBL" id="DVIU01000172">
    <property type="protein sequence ID" value="HIS36709.1"/>
    <property type="molecule type" value="Genomic_DNA"/>
</dbReference>
<dbReference type="Proteomes" id="UP000823928">
    <property type="component" value="Unassembled WGS sequence"/>
</dbReference>
<dbReference type="EC" id="2.5.1.75" evidence="10"/>
<sequence>MTVNLTTNRKKKVIAIVGATASGKTAYSIELAKEIGGEIISADSRLVYKGFNIACAKPTIEEQQGIPHHMIDIVEPECDYSAGLYEIDAKKCIEDIILRGKTPVIAGGTGLYYRVLLEHYNLPKVEPDFAYREDLKKEDTAELYERLTKLDPICAARIDANDKKKIIRALEVIHITGKPMSEVQGEKEPEYEVEWIGRNYPRAELYDRINKRVDLMFENGIIEETRNLLSIHGRIPNLIYTIGYQEVTAYLDGIITLEEAKQKLKQNTRNYAKRQLTWFRKNKNIKWNHYPEKLKK</sequence>
<feature type="site" description="Interaction with substrate tRNA" evidence="10">
    <location>
        <position position="109"/>
    </location>
</feature>